<dbReference type="EMBL" id="JAHHUM010002316">
    <property type="protein sequence ID" value="KAK5605018.1"/>
    <property type="molecule type" value="Genomic_DNA"/>
</dbReference>
<protein>
    <submittedName>
        <fullName evidence="1">Uncharacterized protein</fullName>
    </submittedName>
</protein>
<sequence length="79" mass="8755">MKEAAGRSLMQQICCTQRSQENEGETAPSFLLGLSDLFPNHLMDTVMPAGEYVRSVQVCMVLFWDSVKPGRRNCLCGAT</sequence>
<keyword evidence="2" id="KW-1185">Reference proteome</keyword>
<name>A0AAV9R5F7_9TELE</name>
<dbReference type="Proteomes" id="UP001311232">
    <property type="component" value="Unassembled WGS sequence"/>
</dbReference>
<accession>A0AAV9R5F7</accession>
<evidence type="ECO:0000313" key="2">
    <source>
        <dbReference type="Proteomes" id="UP001311232"/>
    </source>
</evidence>
<comment type="caution">
    <text evidence="1">The sequence shown here is derived from an EMBL/GenBank/DDBJ whole genome shotgun (WGS) entry which is preliminary data.</text>
</comment>
<proteinExistence type="predicted"/>
<organism evidence="1 2">
    <name type="scientific">Crenichthys baileyi</name>
    <name type="common">White River springfish</name>
    <dbReference type="NCBI Taxonomy" id="28760"/>
    <lineage>
        <taxon>Eukaryota</taxon>
        <taxon>Metazoa</taxon>
        <taxon>Chordata</taxon>
        <taxon>Craniata</taxon>
        <taxon>Vertebrata</taxon>
        <taxon>Euteleostomi</taxon>
        <taxon>Actinopterygii</taxon>
        <taxon>Neopterygii</taxon>
        <taxon>Teleostei</taxon>
        <taxon>Neoteleostei</taxon>
        <taxon>Acanthomorphata</taxon>
        <taxon>Ovalentaria</taxon>
        <taxon>Atherinomorphae</taxon>
        <taxon>Cyprinodontiformes</taxon>
        <taxon>Goodeidae</taxon>
        <taxon>Crenichthys</taxon>
    </lineage>
</organism>
<reference evidence="1 2" key="1">
    <citation type="submission" date="2021-06" db="EMBL/GenBank/DDBJ databases">
        <authorList>
            <person name="Palmer J.M."/>
        </authorList>
    </citation>
    <scope>NUCLEOTIDE SEQUENCE [LARGE SCALE GENOMIC DNA]</scope>
    <source>
        <strain evidence="1 2">MEX-2019</strain>
        <tissue evidence="1">Muscle</tissue>
    </source>
</reference>
<gene>
    <name evidence="1" type="ORF">CRENBAI_002322</name>
</gene>
<evidence type="ECO:0000313" key="1">
    <source>
        <dbReference type="EMBL" id="KAK5605018.1"/>
    </source>
</evidence>
<dbReference type="AlphaFoldDB" id="A0AAV9R5F7"/>